<sequence length="156" mass="18275">MISCFSVKLVHDYGYIHRDIKPNNFVMGYENDFERARLVHILDFGLARSYAIYRNGKWVARRARGSAEFRGTLRYCSPNVHEKKEQVGYLSRHGSRNDVLLQGRRDDLWSLFYVLIELHCGLPWQAVREKHKVHSVLLFRGCAYVTALDCVLRSKQ</sequence>
<dbReference type="SUPFAM" id="SSF56112">
    <property type="entry name" value="Protein kinase-like (PK-like)"/>
    <property type="match status" value="1"/>
</dbReference>
<keyword evidence="4" id="KW-1185">Reference proteome</keyword>
<dbReference type="GO" id="GO:0005524">
    <property type="term" value="F:ATP binding"/>
    <property type="evidence" value="ECO:0007669"/>
    <property type="project" value="InterPro"/>
</dbReference>
<protein>
    <recommendedName>
        <fullName evidence="1">non-specific serine/threonine protein kinase</fullName>
        <ecNumber evidence="1">2.7.11.1</ecNumber>
    </recommendedName>
</protein>
<dbReference type="OrthoDB" id="5979581at2759"/>
<dbReference type="GO" id="GO:0004674">
    <property type="term" value="F:protein serine/threonine kinase activity"/>
    <property type="evidence" value="ECO:0007669"/>
    <property type="project" value="UniProtKB-EC"/>
</dbReference>
<feature type="domain" description="Protein kinase" evidence="2">
    <location>
        <begin position="1"/>
        <end position="156"/>
    </location>
</feature>
<evidence type="ECO:0000259" key="2">
    <source>
        <dbReference type="PROSITE" id="PS50011"/>
    </source>
</evidence>
<dbReference type="InterPro" id="IPR050235">
    <property type="entry name" value="CK1_Ser-Thr_kinase"/>
</dbReference>
<dbReference type="PANTHER" id="PTHR11909">
    <property type="entry name" value="CASEIN KINASE-RELATED"/>
    <property type="match status" value="1"/>
</dbReference>
<dbReference type="Gene3D" id="1.10.510.10">
    <property type="entry name" value="Transferase(Phosphotransferase) domain 1"/>
    <property type="match status" value="1"/>
</dbReference>
<evidence type="ECO:0000256" key="1">
    <source>
        <dbReference type="ARBA" id="ARBA00012513"/>
    </source>
</evidence>
<dbReference type="EMBL" id="KN549239">
    <property type="protein sequence ID" value="KHJ99161.1"/>
    <property type="molecule type" value="Genomic_DNA"/>
</dbReference>
<dbReference type="AlphaFoldDB" id="A0A0B1TSV1"/>
<dbReference type="EC" id="2.7.11.1" evidence="1"/>
<proteinExistence type="predicted"/>
<dbReference type="PROSITE" id="PS00108">
    <property type="entry name" value="PROTEIN_KINASE_ST"/>
    <property type="match status" value="1"/>
</dbReference>
<organism evidence="3 4">
    <name type="scientific">Oesophagostomum dentatum</name>
    <name type="common">Nodular worm</name>
    <dbReference type="NCBI Taxonomy" id="61180"/>
    <lineage>
        <taxon>Eukaryota</taxon>
        <taxon>Metazoa</taxon>
        <taxon>Ecdysozoa</taxon>
        <taxon>Nematoda</taxon>
        <taxon>Chromadorea</taxon>
        <taxon>Rhabditida</taxon>
        <taxon>Rhabditina</taxon>
        <taxon>Rhabditomorpha</taxon>
        <taxon>Strongyloidea</taxon>
        <taxon>Strongylidae</taxon>
        <taxon>Oesophagostomum</taxon>
    </lineage>
</organism>
<dbReference type="Pfam" id="PF00069">
    <property type="entry name" value="Pkinase"/>
    <property type="match status" value="1"/>
</dbReference>
<accession>A0A0B1TSV1</accession>
<dbReference type="InterPro" id="IPR011009">
    <property type="entry name" value="Kinase-like_dom_sf"/>
</dbReference>
<reference evidence="3 4" key="1">
    <citation type="submission" date="2014-03" db="EMBL/GenBank/DDBJ databases">
        <title>Draft genome of the hookworm Oesophagostomum dentatum.</title>
        <authorList>
            <person name="Mitreva M."/>
        </authorList>
    </citation>
    <scope>NUCLEOTIDE SEQUENCE [LARGE SCALE GENOMIC DNA]</scope>
    <source>
        <strain evidence="3 4">OD-Hann</strain>
    </source>
</reference>
<dbReference type="InterPro" id="IPR008271">
    <property type="entry name" value="Ser/Thr_kinase_AS"/>
</dbReference>
<dbReference type="InterPro" id="IPR000719">
    <property type="entry name" value="Prot_kinase_dom"/>
</dbReference>
<evidence type="ECO:0000313" key="3">
    <source>
        <dbReference type="EMBL" id="KHJ99161.1"/>
    </source>
</evidence>
<name>A0A0B1TSV1_OESDE</name>
<dbReference type="PROSITE" id="PS50011">
    <property type="entry name" value="PROTEIN_KINASE_DOM"/>
    <property type="match status" value="1"/>
</dbReference>
<gene>
    <name evidence="3" type="ORF">OESDEN_00847</name>
</gene>
<dbReference type="Proteomes" id="UP000053660">
    <property type="component" value="Unassembled WGS sequence"/>
</dbReference>
<evidence type="ECO:0000313" key="4">
    <source>
        <dbReference type="Proteomes" id="UP000053660"/>
    </source>
</evidence>